<reference evidence="2" key="1">
    <citation type="journal article" date="2022" name="bioRxiv">
        <title>Sequencing and chromosome-scale assembly of the giantPleurodeles waltlgenome.</title>
        <authorList>
            <person name="Brown T."/>
            <person name="Elewa A."/>
            <person name="Iarovenko S."/>
            <person name="Subramanian E."/>
            <person name="Araus A.J."/>
            <person name="Petzold A."/>
            <person name="Susuki M."/>
            <person name="Suzuki K.-i.T."/>
            <person name="Hayashi T."/>
            <person name="Toyoda A."/>
            <person name="Oliveira C."/>
            <person name="Osipova E."/>
            <person name="Leigh N.D."/>
            <person name="Simon A."/>
            <person name="Yun M.H."/>
        </authorList>
    </citation>
    <scope>NUCLEOTIDE SEQUENCE</scope>
    <source>
        <strain evidence="2">20211129_DDA</strain>
        <tissue evidence="2">Liver</tissue>
    </source>
</reference>
<dbReference type="AlphaFoldDB" id="A0AAV7LNQ0"/>
<comment type="caution">
    <text evidence="2">The sequence shown here is derived from an EMBL/GenBank/DDBJ whole genome shotgun (WGS) entry which is preliminary data.</text>
</comment>
<proteinExistence type="predicted"/>
<evidence type="ECO:0000313" key="3">
    <source>
        <dbReference type="Proteomes" id="UP001066276"/>
    </source>
</evidence>
<evidence type="ECO:0000313" key="2">
    <source>
        <dbReference type="EMBL" id="KAJ1092663.1"/>
    </source>
</evidence>
<feature type="region of interest" description="Disordered" evidence="1">
    <location>
        <begin position="1"/>
        <end position="74"/>
    </location>
</feature>
<protein>
    <submittedName>
        <fullName evidence="2">Uncharacterized protein</fullName>
    </submittedName>
</protein>
<evidence type="ECO:0000256" key="1">
    <source>
        <dbReference type="SAM" id="MobiDB-lite"/>
    </source>
</evidence>
<name>A0AAV7LNQ0_PLEWA</name>
<gene>
    <name evidence="2" type="ORF">NDU88_005773</name>
</gene>
<dbReference type="Proteomes" id="UP001066276">
    <property type="component" value="Chromosome 11"/>
</dbReference>
<organism evidence="2 3">
    <name type="scientific">Pleurodeles waltl</name>
    <name type="common">Iberian ribbed newt</name>
    <dbReference type="NCBI Taxonomy" id="8319"/>
    <lineage>
        <taxon>Eukaryota</taxon>
        <taxon>Metazoa</taxon>
        <taxon>Chordata</taxon>
        <taxon>Craniata</taxon>
        <taxon>Vertebrata</taxon>
        <taxon>Euteleostomi</taxon>
        <taxon>Amphibia</taxon>
        <taxon>Batrachia</taxon>
        <taxon>Caudata</taxon>
        <taxon>Salamandroidea</taxon>
        <taxon>Salamandridae</taxon>
        <taxon>Pleurodelinae</taxon>
        <taxon>Pleurodeles</taxon>
    </lineage>
</organism>
<keyword evidence="3" id="KW-1185">Reference proteome</keyword>
<sequence>MPNCVPIESATARPLTSAETKRTQARVTVVPSRSRLNCKQKRCGRMQAPKPSRVPARLSSSSLNPAHVASKPAT</sequence>
<accession>A0AAV7LNQ0</accession>
<dbReference type="EMBL" id="JANPWB010000015">
    <property type="protein sequence ID" value="KAJ1092663.1"/>
    <property type="molecule type" value="Genomic_DNA"/>
</dbReference>